<reference evidence="2" key="1">
    <citation type="journal article" date="2024" name="Proc. Natl. Acad. Sci. U.S.A.">
        <title>Extraordinary preservation of gene collinearity over three hundred million years revealed in homosporous lycophytes.</title>
        <authorList>
            <person name="Li C."/>
            <person name="Wickell D."/>
            <person name="Kuo L.Y."/>
            <person name="Chen X."/>
            <person name="Nie B."/>
            <person name="Liao X."/>
            <person name="Peng D."/>
            <person name="Ji J."/>
            <person name="Jenkins J."/>
            <person name="Williams M."/>
            <person name="Shu S."/>
            <person name="Plott C."/>
            <person name="Barry K."/>
            <person name="Rajasekar S."/>
            <person name="Grimwood J."/>
            <person name="Han X."/>
            <person name="Sun S."/>
            <person name="Hou Z."/>
            <person name="He W."/>
            <person name="Dai G."/>
            <person name="Sun C."/>
            <person name="Schmutz J."/>
            <person name="Leebens-Mack J.H."/>
            <person name="Li F.W."/>
            <person name="Wang L."/>
        </authorList>
    </citation>
    <scope>NUCLEOTIDE SEQUENCE [LARGE SCALE GENOMIC DNA]</scope>
    <source>
        <strain evidence="2">cv. PW_Plant_1</strain>
    </source>
</reference>
<dbReference type="EMBL" id="CM055102">
    <property type="protein sequence ID" value="KAJ7538942.1"/>
    <property type="molecule type" value="Genomic_DNA"/>
</dbReference>
<sequence>MADTASNAAAGNSEKEKAIKNFKNKVKCSVFLYDLAPTVSKAVVLTALGQFGNVVDVEIIKNYLDPKQAPVRALVEMETPAQARSVLYQMKDFLFMMGGMPRPVKAIPATEAMLSECPLPKKRLKLEPRILKKTDPGGALAFEWRDLAQRHLAEVELLTKCQKEAEEKLATEQEEQLSVYYKALKRVYNAYDSGALQKMRDSYSRAKQVS</sequence>
<dbReference type="Proteomes" id="UP001162992">
    <property type="component" value="Chromosome 11"/>
</dbReference>
<organism evidence="1 2">
    <name type="scientific">Diphasiastrum complanatum</name>
    <name type="common">Issler's clubmoss</name>
    <name type="synonym">Lycopodium complanatum</name>
    <dbReference type="NCBI Taxonomy" id="34168"/>
    <lineage>
        <taxon>Eukaryota</taxon>
        <taxon>Viridiplantae</taxon>
        <taxon>Streptophyta</taxon>
        <taxon>Embryophyta</taxon>
        <taxon>Tracheophyta</taxon>
        <taxon>Lycopodiopsida</taxon>
        <taxon>Lycopodiales</taxon>
        <taxon>Lycopodiaceae</taxon>
        <taxon>Lycopodioideae</taxon>
        <taxon>Diphasiastrum</taxon>
    </lineage>
</organism>
<protein>
    <submittedName>
        <fullName evidence="1">Uncharacterized protein</fullName>
    </submittedName>
</protein>
<comment type="caution">
    <text evidence="1">The sequence shown here is derived from an EMBL/GenBank/DDBJ whole genome shotgun (WGS) entry which is preliminary data.</text>
</comment>
<gene>
    <name evidence="1" type="ORF">O6H91_11G069600</name>
</gene>
<keyword evidence="2" id="KW-1185">Reference proteome</keyword>
<evidence type="ECO:0000313" key="2">
    <source>
        <dbReference type="Proteomes" id="UP001162992"/>
    </source>
</evidence>
<name>A0ACC2CAJ2_DIPCM</name>
<proteinExistence type="predicted"/>
<evidence type="ECO:0000313" key="1">
    <source>
        <dbReference type="EMBL" id="KAJ7538942.1"/>
    </source>
</evidence>
<accession>A0ACC2CAJ2</accession>